<dbReference type="STRING" id="1802471.A2115_02365"/>
<protein>
    <recommendedName>
        <fullName evidence="3">FCP1 homology domain-containing protein</fullName>
    </recommendedName>
</protein>
<dbReference type="InterPro" id="IPR036412">
    <property type="entry name" value="HAD-like_sf"/>
</dbReference>
<evidence type="ECO:0008006" key="3">
    <source>
        <dbReference type="Google" id="ProtNLM"/>
    </source>
</evidence>
<gene>
    <name evidence="1" type="ORF">A2115_02365</name>
</gene>
<evidence type="ECO:0000313" key="2">
    <source>
        <dbReference type="Proteomes" id="UP000176198"/>
    </source>
</evidence>
<comment type="caution">
    <text evidence="1">The sequence shown here is derived from an EMBL/GenBank/DDBJ whole genome shotgun (WGS) entry which is preliminary data.</text>
</comment>
<name>A0A1F7WM43_9BACT</name>
<dbReference type="Gene3D" id="3.40.50.1000">
    <property type="entry name" value="HAD superfamily/HAD-like"/>
    <property type="match status" value="1"/>
</dbReference>
<organism evidence="1 2">
    <name type="scientific">Candidatus Woesebacteria bacterium GWA1_41_8</name>
    <dbReference type="NCBI Taxonomy" id="1802471"/>
    <lineage>
        <taxon>Bacteria</taxon>
        <taxon>Candidatus Woeseibacteriota</taxon>
    </lineage>
</organism>
<sequence length="175" mass="21041">MKLKKKLRIGFDLDGVIVGKPFFVPGFLMEALIRDSSKKALSYRFPENKFEQWARMMSHHPILRPKIDKNIKLIRELYKSRNYEVYAVSSRYSFLESRTKEWFEYNKLNSLFKEIYINNNNEQPHLYKKRMIEKLKLNVFIDDDIPLLEYLKKHTSGVELLYVDDGENHFKKKLA</sequence>
<dbReference type="Proteomes" id="UP000176198">
    <property type="component" value="Unassembled WGS sequence"/>
</dbReference>
<proteinExistence type="predicted"/>
<dbReference type="EMBL" id="MGFJ01000007">
    <property type="protein sequence ID" value="OGM03075.1"/>
    <property type="molecule type" value="Genomic_DNA"/>
</dbReference>
<accession>A0A1F7WM43</accession>
<dbReference type="AlphaFoldDB" id="A0A1F7WM43"/>
<reference evidence="1 2" key="1">
    <citation type="journal article" date="2016" name="Nat. Commun.">
        <title>Thousands of microbial genomes shed light on interconnected biogeochemical processes in an aquifer system.</title>
        <authorList>
            <person name="Anantharaman K."/>
            <person name="Brown C.T."/>
            <person name="Hug L.A."/>
            <person name="Sharon I."/>
            <person name="Castelle C.J."/>
            <person name="Probst A.J."/>
            <person name="Thomas B.C."/>
            <person name="Singh A."/>
            <person name="Wilkins M.J."/>
            <person name="Karaoz U."/>
            <person name="Brodie E.L."/>
            <person name="Williams K.H."/>
            <person name="Hubbard S.S."/>
            <person name="Banfield J.F."/>
        </authorList>
    </citation>
    <scope>NUCLEOTIDE SEQUENCE [LARGE SCALE GENOMIC DNA]</scope>
</reference>
<dbReference type="SUPFAM" id="SSF56784">
    <property type="entry name" value="HAD-like"/>
    <property type="match status" value="1"/>
</dbReference>
<evidence type="ECO:0000313" key="1">
    <source>
        <dbReference type="EMBL" id="OGM03075.1"/>
    </source>
</evidence>
<dbReference type="InterPro" id="IPR023214">
    <property type="entry name" value="HAD_sf"/>
</dbReference>